<dbReference type="AlphaFoldDB" id="A0A6J5UHN3"/>
<protein>
    <submittedName>
        <fullName evidence="2">Uncharacterized protein</fullName>
    </submittedName>
</protein>
<feature type="chain" id="PRO_5026684595" evidence="1">
    <location>
        <begin position="18"/>
        <end position="103"/>
    </location>
</feature>
<evidence type="ECO:0000256" key="1">
    <source>
        <dbReference type="SAM" id="SignalP"/>
    </source>
</evidence>
<organism evidence="2 3">
    <name type="scientific">Prunus armeniaca</name>
    <name type="common">Apricot</name>
    <name type="synonym">Armeniaca vulgaris</name>
    <dbReference type="NCBI Taxonomy" id="36596"/>
    <lineage>
        <taxon>Eukaryota</taxon>
        <taxon>Viridiplantae</taxon>
        <taxon>Streptophyta</taxon>
        <taxon>Embryophyta</taxon>
        <taxon>Tracheophyta</taxon>
        <taxon>Spermatophyta</taxon>
        <taxon>Magnoliopsida</taxon>
        <taxon>eudicotyledons</taxon>
        <taxon>Gunneridae</taxon>
        <taxon>Pentapetalae</taxon>
        <taxon>rosids</taxon>
        <taxon>fabids</taxon>
        <taxon>Rosales</taxon>
        <taxon>Rosaceae</taxon>
        <taxon>Amygdaloideae</taxon>
        <taxon>Amygdaleae</taxon>
        <taxon>Prunus</taxon>
    </lineage>
</organism>
<dbReference type="EMBL" id="CAEKDK010000003">
    <property type="protein sequence ID" value="CAB4274675.1"/>
    <property type="molecule type" value="Genomic_DNA"/>
</dbReference>
<gene>
    <name evidence="2" type="ORF">CURHAP_LOCUS23258</name>
</gene>
<accession>A0A6J5UHN3</accession>
<evidence type="ECO:0000313" key="2">
    <source>
        <dbReference type="EMBL" id="CAB4274675.1"/>
    </source>
</evidence>
<evidence type="ECO:0000313" key="3">
    <source>
        <dbReference type="Proteomes" id="UP000507222"/>
    </source>
</evidence>
<reference evidence="2 3" key="1">
    <citation type="submission" date="2020-05" db="EMBL/GenBank/DDBJ databases">
        <authorList>
            <person name="Campoy J."/>
            <person name="Schneeberger K."/>
            <person name="Spophaly S."/>
        </authorList>
    </citation>
    <scope>NUCLEOTIDE SEQUENCE [LARGE SCALE GENOMIC DNA]</scope>
    <source>
        <strain evidence="2">PruArmRojPasFocal</strain>
    </source>
</reference>
<sequence>MHMFMFCHSLCFSGCAIVPPQLVSETVPKLVECLGDEKSGMVCSDDGTRIIFHHDVARGFFTSKYSVKYDCVDKKLKTMGVLHFQVSIKVRLRGQGTENNGIS</sequence>
<name>A0A6J5UHN3_PRUAR</name>
<proteinExistence type="predicted"/>
<dbReference type="Proteomes" id="UP000507222">
    <property type="component" value="Unassembled WGS sequence"/>
</dbReference>
<keyword evidence="1" id="KW-0732">Signal</keyword>
<feature type="signal peptide" evidence="1">
    <location>
        <begin position="1"/>
        <end position="17"/>
    </location>
</feature>